<dbReference type="AlphaFoldDB" id="A0A4P6XQT8"/>
<evidence type="ECO:0000313" key="2">
    <source>
        <dbReference type="Proteomes" id="UP000292447"/>
    </source>
</evidence>
<protein>
    <submittedName>
        <fullName evidence="1">Uncharacterized protein</fullName>
    </submittedName>
</protein>
<reference evidence="2" key="1">
    <citation type="submission" date="2019-03" db="EMBL/GenBank/DDBJ databases">
        <title>Snf2 controls pulcherriminic acid biosynthesis and connects pigmentation and antifungal activity of the yeast Metschnikowia pulcherrima.</title>
        <authorList>
            <person name="Gore-Lloyd D."/>
            <person name="Sumann I."/>
            <person name="Brachmann A.O."/>
            <person name="Schneeberger K."/>
            <person name="Ortiz-Merino R.A."/>
            <person name="Moreno-Beltran M."/>
            <person name="Schlaefli M."/>
            <person name="Kirner P."/>
            <person name="Santos Kron A."/>
            <person name="Wolfe K.H."/>
            <person name="Piel J."/>
            <person name="Ahrens C.H."/>
            <person name="Henk D."/>
            <person name="Freimoser F.M."/>
        </authorList>
    </citation>
    <scope>NUCLEOTIDE SEQUENCE [LARGE SCALE GENOMIC DNA]</scope>
    <source>
        <strain evidence="2">APC 1.2</strain>
    </source>
</reference>
<dbReference type="Proteomes" id="UP000292447">
    <property type="component" value="Chromosome III"/>
</dbReference>
<gene>
    <name evidence="1" type="ORF">METSCH_C06540</name>
</gene>
<dbReference type="EMBL" id="CP034458">
    <property type="protein sequence ID" value="QBM88676.1"/>
    <property type="molecule type" value="Genomic_DNA"/>
</dbReference>
<proteinExistence type="predicted"/>
<name>A0A4P6XQT8_9ASCO</name>
<organism evidence="1 2">
    <name type="scientific">Metschnikowia aff. pulcherrima</name>
    <dbReference type="NCBI Taxonomy" id="2163413"/>
    <lineage>
        <taxon>Eukaryota</taxon>
        <taxon>Fungi</taxon>
        <taxon>Dikarya</taxon>
        <taxon>Ascomycota</taxon>
        <taxon>Saccharomycotina</taxon>
        <taxon>Pichiomycetes</taxon>
        <taxon>Metschnikowiaceae</taxon>
        <taxon>Metschnikowia</taxon>
    </lineage>
</organism>
<accession>A0A4P6XQT8</accession>
<evidence type="ECO:0000313" key="1">
    <source>
        <dbReference type="EMBL" id="QBM88676.1"/>
    </source>
</evidence>
<keyword evidence="2" id="KW-1185">Reference proteome</keyword>
<sequence>MTLDDACDEILSLGILQHEYGIPVLWPRTAPQVQKPDLEKEYYDSNKELALKVNRLVFLNKMAELRQLDPHSIEEQYKETFEDEMYQHMSFAEKELHLRGMTRFKTEDLTGDFLTVALPVLRSIHQENSALTDAEFTILNNLKKLYSHYNEHPANIRRLLAEYNKQKEVTTEELEIQAEIEKILAELAPNLAELESCNNEYVTLRNSYENKLQARDTDFLEPALKRLKQAAQTLSRRLSRLSSLCDFIPNFVLCQATNWYTDKSLLAVVDECQNLAEKLEFFPNSQDFKLIEGVMKAYLAGLLL</sequence>